<reference evidence="1 2" key="1">
    <citation type="journal article" date="2024" name="Ann. Entomol. Soc. Am.">
        <title>Genomic analyses of the southern and eastern yellowjacket wasps (Hymenoptera: Vespidae) reveal evolutionary signatures of social life.</title>
        <authorList>
            <person name="Catto M.A."/>
            <person name="Caine P.B."/>
            <person name="Orr S.E."/>
            <person name="Hunt B.G."/>
            <person name="Goodisman M.A.D."/>
        </authorList>
    </citation>
    <scope>NUCLEOTIDE SEQUENCE [LARGE SCALE GENOMIC DNA]</scope>
    <source>
        <strain evidence="1">232</strain>
        <tissue evidence="1">Head and thorax</tissue>
    </source>
</reference>
<evidence type="ECO:0000313" key="2">
    <source>
        <dbReference type="Proteomes" id="UP001607303"/>
    </source>
</evidence>
<name>A0ABD2CNY4_VESMC</name>
<proteinExistence type="predicted"/>
<keyword evidence="2" id="KW-1185">Reference proteome</keyword>
<dbReference type="AlphaFoldDB" id="A0ABD2CNY4"/>
<organism evidence="1 2">
    <name type="scientific">Vespula maculifrons</name>
    <name type="common">Eastern yellow jacket</name>
    <name type="synonym">Wasp</name>
    <dbReference type="NCBI Taxonomy" id="7453"/>
    <lineage>
        <taxon>Eukaryota</taxon>
        <taxon>Metazoa</taxon>
        <taxon>Ecdysozoa</taxon>
        <taxon>Arthropoda</taxon>
        <taxon>Hexapoda</taxon>
        <taxon>Insecta</taxon>
        <taxon>Pterygota</taxon>
        <taxon>Neoptera</taxon>
        <taxon>Endopterygota</taxon>
        <taxon>Hymenoptera</taxon>
        <taxon>Apocrita</taxon>
        <taxon>Aculeata</taxon>
        <taxon>Vespoidea</taxon>
        <taxon>Vespidae</taxon>
        <taxon>Vespinae</taxon>
        <taxon>Vespula</taxon>
    </lineage>
</organism>
<dbReference type="Proteomes" id="UP001607303">
    <property type="component" value="Unassembled WGS sequence"/>
</dbReference>
<sequence>MKELGSCNHCKYGRISICPPNPVYFSPLFIRKKENIIIRLRKVGYKSNYSLSETHATCRITIQTIDYSMKRDIDRILFAKVNFSKSRNTRNDTIFMIFRETRRKRISSGVLIQSFAWHTSAFELFLEVVAASAITGLGSWSYINLSMGLTLRPL</sequence>
<dbReference type="EMBL" id="JAYRBN010000037">
    <property type="protein sequence ID" value="KAL2746414.1"/>
    <property type="molecule type" value="Genomic_DNA"/>
</dbReference>
<gene>
    <name evidence="1" type="ORF">V1477_004784</name>
</gene>
<evidence type="ECO:0000313" key="1">
    <source>
        <dbReference type="EMBL" id="KAL2746414.1"/>
    </source>
</evidence>
<comment type="caution">
    <text evidence="1">The sequence shown here is derived from an EMBL/GenBank/DDBJ whole genome shotgun (WGS) entry which is preliminary data.</text>
</comment>
<accession>A0ABD2CNY4</accession>
<protein>
    <submittedName>
        <fullName evidence="1">Uncharacterized protein</fullName>
    </submittedName>
</protein>